<evidence type="ECO:0000313" key="5">
    <source>
        <dbReference type="Proteomes" id="UP000306628"/>
    </source>
</evidence>
<feature type="region of interest" description="Disordered" evidence="1">
    <location>
        <begin position="400"/>
        <end position="419"/>
    </location>
</feature>
<protein>
    <submittedName>
        <fullName evidence="4">Hydantoinase/oxoprolinase family protein</fullName>
    </submittedName>
</protein>
<accession>A0A5S4FKA5</accession>
<dbReference type="AlphaFoldDB" id="A0A5S4FKA5"/>
<reference evidence="4 5" key="1">
    <citation type="submission" date="2019-05" db="EMBL/GenBank/DDBJ databases">
        <title>Draft genome sequence of Nonomuraea zeae DSM 100528.</title>
        <authorList>
            <person name="Saricaoglu S."/>
            <person name="Isik K."/>
        </authorList>
    </citation>
    <scope>NUCLEOTIDE SEQUENCE [LARGE SCALE GENOMIC DNA]</scope>
    <source>
        <strain evidence="4 5">DSM 100528</strain>
    </source>
</reference>
<dbReference type="EMBL" id="VCKX01000305">
    <property type="protein sequence ID" value="TMR21055.1"/>
    <property type="molecule type" value="Genomic_DNA"/>
</dbReference>
<dbReference type="InterPro" id="IPR043129">
    <property type="entry name" value="ATPase_NBD"/>
</dbReference>
<dbReference type="OrthoDB" id="9768323at2"/>
<dbReference type="InterPro" id="IPR008040">
    <property type="entry name" value="Hydant_A_N"/>
</dbReference>
<feature type="domain" description="Hydantoinase/oxoprolinase N-terminal" evidence="3">
    <location>
        <begin position="2"/>
        <end position="176"/>
    </location>
</feature>
<dbReference type="Pfam" id="PF01968">
    <property type="entry name" value="Hydantoinase_A"/>
    <property type="match status" value="1"/>
</dbReference>
<comment type="caution">
    <text evidence="4">The sequence shown here is derived from an EMBL/GenBank/DDBJ whole genome shotgun (WGS) entry which is preliminary data.</text>
</comment>
<dbReference type="GO" id="GO:0006749">
    <property type="term" value="P:glutathione metabolic process"/>
    <property type="evidence" value="ECO:0007669"/>
    <property type="project" value="TreeGrafter"/>
</dbReference>
<dbReference type="InterPro" id="IPR002821">
    <property type="entry name" value="Hydantoinase_A"/>
</dbReference>
<dbReference type="SUPFAM" id="SSF53067">
    <property type="entry name" value="Actin-like ATPase domain"/>
    <property type="match status" value="1"/>
</dbReference>
<name>A0A5S4FKA5_9ACTN</name>
<dbReference type="GO" id="GO:0017168">
    <property type="term" value="F:5-oxoprolinase (ATP-hydrolyzing) activity"/>
    <property type="evidence" value="ECO:0007669"/>
    <property type="project" value="TreeGrafter"/>
</dbReference>
<dbReference type="Proteomes" id="UP000306628">
    <property type="component" value="Unassembled WGS sequence"/>
</dbReference>
<dbReference type="RefSeq" id="WP_138697163.1">
    <property type="nucleotide sequence ID" value="NZ_JBHSAZ010000014.1"/>
</dbReference>
<evidence type="ECO:0000313" key="4">
    <source>
        <dbReference type="EMBL" id="TMR21055.1"/>
    </source>
</evidence>
<dbReference type="InterPro" id="IPR045079">
    <property type="entry name" value="Oxoprolinase-like"/>
</dbReference>
<dbReference type="GO" id="GO:0005829">
    <property type="term" value="C:cytosol"/>
    <property type="evidence" value="ECO:0007669"/>
    <property type="project" value="TreeGrafter"/>
</dbReference>
<proteinExistence type="predicted"/>
<evidence type="ECO:0000256" key="1">
    <source>
        <dbReference type="SAM" id="MobiDB-lite"/>
    </source>
</evidence>
<keyword evidence="5" id="KW-1185">Reference proteome</keyword>
<dbReference type="Pfam" id="PF05378">
    <property type="entry name" value="Hydant_A_N"/>
    <property type="match status" value="1"/>
</dbReference>
<feature type="domain" description="Hydantoinase A/oxoprolinase" evidence="2">
    <location>
        <begin position="197"/>
        <end position="500"/>
    </location>
</feature>
<dbReference type="PANTHER" id="PTHR11365:SF23">
    <property type="entry name" value="HYPOTHETICAL 5-OXOPROLINASE (EUROFUNG)-RELATED"/>
    <property type="match status" value="1"/>
</dbReference>
<evidence type="ECO:0000259" key="2">
    <source>
        <dbReference type="Pfam" id="PF01968"/>
    </source>
</evidence>
<sequence length="686" mass="71997">MRLGVECGGTFTDLVLLDGAGRLAATGKVFSTPSDPSLAVLEAIGRLESVDLRGAPLLHGSTVATNAVLERKGPRLGLIVTRGFRDVLELQRHDRDVMYDLHYRKPRPLVRRELVREVPERLDATGKPLVALDERAVRDAVAELAGLGVTSIAVCFLHSYRNPAHEQRVREIVSEVAPGLDVSLSSEVVAEFREYERASSTTVDAFVKPTVDGYLSRLERSLAERGMGELSMMQSNGGVVPAAYVRQRPIHVLLSGPAAGVAGAVAVASAAGIDDIVTMDMGGTSTDVCLVTGGRPQITTESMIDRIPVKLSMVDIATVGAGGGSIVGLDPGGMLQVGPRSAGADPGPACYGRGGTEPTVTDANVTRGLIRPGHFLGGRHALDRSAATTALGNLAADLERTSRPRTAAEPAPPAADLERSPAQLAEDVFRIANVAMAGAIRLVSTERGHDPRDHTLVAYGGAGPLHAAAVADELGITAVLVPPHAGLMSAYGLLSSDFQRRFAVTRVDELAGLAPGELGEVFGELLADATAELAAQGVGPAGVVVEHELDLRYRGQGFELTVPVPPGVDPETAARLFHEAHALRYGHSTPAKAVQVVTYRLTLRVPRGETALPAVQVEGDVRREDLPVVIGGEERTCAFLWRASLPPGYAVTGPAVVEEDTATTYVPPGWTAAVDAATNLLLTRGA</sequence>
<evidence type="ECO:0000259" key="3">
    <source>
        <dbReference type="Pfam" id="PF05378"/>
    </source>
</evidence>
<gene>
    <name evidence="4" type="ORF">ETD85_51440</name>
</gene>
<organism evidence="4 5">
    <name type="scientific">Nonomuraea zeae</name>
    <dbReference type="NCBI Taxonomy" id="1642303"/>
    <lineage>
        <taxon>Bacteria</taxon>
        <taxon>Bacillati</taxon>
        <taxon>Actinomycetota</taxon>
        <taxon>Actinomycetes</taxon>
        <taxon>Streptosporangiales</taxon>
        <taxon>Streptosporangiaceae</taxon>
        <taxon>Nonomuraea</taxon>
    </lineage>
</organism>
<dbReference type="PANTHER" id="PTHR11365">
    <property type="entry name" value="5-OXOPROLINASE RELATED"/>
    <property type="match status" value="1"/>
</dbReference>